<dbReference type="InParanoid" id="A0A1Z5REQ5"/>
<keyword evidence="2" id="KW-1185">Reference proteome</keyword>
<dbReference type="Proteomes" id="UP000000768">
    <property type="component" value="Chromosome 6"/>
</dbReference>
<protein>
    <submittedName>
        <fullName evidence="1">Uncharacterized protein</fullName>
    </submittedName>
</protein>
<evidence type="ECO:0000313" key="2">
    <source>
        <dbReference type="Proteomes" id="UP000000768"/>
    </source>
</evidence>
<name>A0A1Z5REQ5_SORBI</name>
<evidence type="ECO:0000313" key="1">
    <source>
        <dbReference type="EMBL" id="OQU81876.1"/>
    </source>
</evidence>
<organism evidence="1 2">
    <name type="scientific">Sorghum bicolor</name>
    <name type="common">Sorghum</name>
    <name type="synonym">Sorghum vulgare</name>
    <dbReference type="NCBI Taxonomy" id="4558"/>
    <lineage>
        <taxon>Eukaryota</taxon>
        <taxon>Viridiplantae</taxon>
        <taxon>Streptophyta</taxon>
        <taxon>Embryophyta</taxon>
        <taxon>Tracheophyta</taxon>
        <taxon>Spermatophyta</taxon>
        <taxon>Magnoliopsida</taxon>
        <taxon>Liliopsida</taxon>
        <taxon>Poales</taxon>
        <taxon>Poaceae</taxon>
        <taxon>PACMAD clade</taxon>
        <taxon>Panicoideae</taxon>
        <taxon>Andropogonodae</taxon>
        <taxon>Andropogoneae</taxon>
        <taxon>Sorghinae</taxon>
        <taxon>Sorghum</taxon>
    </lineage>
</organism>
<dbReference type="AlphaFoldDB" id="A0A1Z5REQ5"/>
<accession>A0A1Z5REQ5</accession>
<gene>
    <name evidence="1" type="ORF">SORBI_3006G135525</name>
</gene>
<reference evidence="1 2" key="1">
    <citation type="journal article" date="2009" name="Nature">
        <title>The Sorghum bicolor genome and the diversification of grasses.</title>
        <authorList>
            <person name="Paterson A.H."/>
            <person name="Bowers J.E."/>
            <person name="Bruggmann R."/>
            <person name="Dubchak I."/>
            <person name="Grimwood J."/>
            <person name="Gundlach H."/>
            <person name="Haberer G."/>
            <person name="Hellsten U."/>
            <person name="Mitros T."/>
            <person name="Poliakov A."/>
            <person name="Schmutz J."/>
            <person name="Spannagl M."/>
            <person name="Tang H."/>
            <person name="Wang X."/>
            <person name="Wicker T."/>
            <person name="Bharti A.K."/>
            <person name="Chapman J."/>
            <person name="Feltus F.A."/>
            <person name="Gowik U."/>
            <person name="Grigoriev I.V."/>
            <person name="Lyons E."/>
            <person name="Maher C.A."/>
            <person name="Martis M."/>
            <person name="Narechania A."/>
            <person name="Otillar R.P."/>
            <person name="Penning B.W."/>
            <person name="Salamov A.A."/>
            <person name="Wang Y."/>
            <person name="Zhang L."/>
            <person name="Carpita N.C."/>
            <person name="Freeling M."/>
            <person name="Gingle A.R."/>
            <person name="Hash C.T."/>
            <person name="Keller B."/>
            <person name="Klein P."/>
            <person name="Kresovich S."/>
            <person name="McCann M.C."/>
            <person name="Ming R."/>
            <person name="Peterson D.G."/>
            <person name="Mehboob-ur-Rahman"/>
            <person name="Ware D."/>
            <person name="Westhoff P."/>
            <person name="Mayer K.F."/>
            <person name="Messing J."/>
            <person name="Rokhsar D.S."/>
        </authorList>
    </citation>
    <scope>NUCLEOTIDE SEQUENCE [LARGE SCALE GENOMIC DNA]</scope>
    <source>
        <strain evidence="2">cv. BTx623</strain>
    </source>
</reference>
<proteinExistence type="predicted"/>
<dbReference type="EMBL" id="CM000765">
    <property type="protein sequence ID" value="OQU81876.1"/>
    <property type="molecule type" value="Genomic_DNA"/>
</dbReference>
<reference evidence="2" key="2">
    <citation type="journal article" date="2018" name="Plant J.">
        <title>The Sorghum bicolor reference genome: improved assembly, gene annotations, a transcriptome atlas, and signatures of genome organization.</title>
        <authorList>
            <person name="McCormick R.F."/>
            <person name="Truong S.K."/>
            <person name="Sreedasyam A."/>
            <person name="Jenkins J."/>
            <person name="Shu S."/>
            <person name="Sims D."/>
            <person name="Kennedy M."/>
            <person name="Amirebrahimi M."/>
            <person name="Weers B.D."/>
            <person name="McKinley B."/>
            <person name="Mattison A."/>
            <person name="Morishige D.T."/>
            <person name="Grimwood J."/>
            <person name="Schmutz J."/>
            <person name="Mullet J.E."/>
        </authorList>
    </citation>
    <scope>NUCLEOTIDE SEQUENCE [LARGE SCALE GENOMIC DNA]</scope>
    <source>
        <strain evidence="2">cv. BTx623</strain>
    </source>
</reference>
<sequence length="62" mass="7116">MCAVSVKGDGAADCEKFAMYYRSLFSLENRYSGREVERAVEECDFCRDPLDFLRVILDQPTV</sequence>
<dbReference type="Gramene" id="OQU81876">
    <property type="protein sequence ID" value="OQU81876"/>
    <property type="gene ID" value="SORBI_3006G135525"/>
</dbReference>